<dbReference type="EMBL" id="SADD01000003">
    <property type="protein sequence ID" value="RVU45723.1"/>
    <property type="molecule type" value="Genomic_DNA"/>
</dbReference>
<sequence>MSLNPLTAAAMISISDDFLNHAEKQKILAKDPMLLPVADRLKDVHRTLIVLTRKEGESERELKVVSANIQLCNQRHDALCRGLDGALTFAEHMCESAEAAKPIVEARDLLFPQGMGIISASYRDQAGHALSLGERVTPEVRDTLGRVHFDGEDLNAFLERYINVGREMSGLIARRAELQGEDDQTRVSASDLREARYQWQRVVTALLRLLEISRLSETDKRRLLTNLNEAVAQAAARRTRVASGNATQEEIADDNAVEDGAESPQLEADAPEAEIRRQEAPKPVADLEPAGDMN</sequence>
<protein>
    <recommendedName>
        <fullName evidence="4">Chemotaxis protein CheZ</fullName>
    </recommendedName>
</protein>
<evidence type="ECO:0000313" key="3">
    <source>
        <dbReference type="Proteomes" id="UP000282926"/>
    </source>
</evidence>
<name>A0ABY0CTS1_9DELT</name>
<keyword evidence="3" id="KW-1185">Reference proteome</keyword>
<proteinExistence type="predicted"/>
<dbReference type="Proteomes" id="UP000282926">
    <property type="component" value="Unassembled WGS sequence"/>
</dbReference>
<feature type="region of interest" description="Disordered" evidence="1">
    <location>
        <begin position="240"/>
        <end position="294"/>
    </location>
</feature>
<feature type="compositionally biased region" description="Acidic residues" evidence="1">
    <location>
        <begin position="250"/>
        <end position="261"/>
    </location>
</feature>
<dbReference type="RefSeq" id="WP_127779924.1">
    <property type="nucleotide sequence ID" value="NZ_SADD01000003.1"/>
</dbReference>
<evidence type="ECO:0000256" key="1">
    <source>
        <dbReference type="SAM" id="MobiDB-lite"/>
    </source>
</evidence>
<organism evidence="2 3">
    <name type="scientific">Lujinxingia sediminis</name>
    <dbReference type="NCBI Taxonomy" id="2480984"/>
    <lineage>
        <taxon>Bacteria</taxon>
        <taxon>Deltaproteobacteria</taxon>
        <taxon>Bradymonadales</taxon>
        <taxon>Lujinxingiaceae</taxon>
        <taxon>Lujinxingia</taxon>
    </lineage>
</organism>
<evidence type="ECO:0008006" key="4">
    <source>
        <dbReference type="Google" id="ProtNLM"/>
    </source>
</evidence>
<gene>
    <name evidence="2" type="ORF">EA187_08120</name>
</gene>
<accession>A0ABY0CTS1</accession>
<evidence type="ECO:0000313" key="2">
    <source>
        <dbReference type="EMBL" id="RVU45723.1"/>
    </source>
</evidence>
<comment type="caution">
    <text evidence="2">The sequence shown here is derived from an EMBL/GenBank/DDBJ whole genome shotgun (WGS) entry which is preliminary data.</text>
</comment>
<reference evidence="2 3" key="1">
    <citation type="submission" date="2019-01" db="EMBL/GenBank/DDBJ databases">
        <title>Lujinxingia litoralis gen. nov., sp. nov. and Lujinxingia sediminis gen. nov., sp. nov., new members in the order Bradymonadales, isolated from coastal sediment.</title>
        <authorList>
            <person name="Li C.-M."/>
        </authorList>
    </citation>
    <scope>NUCLEOTIDE SEQUENCE [LARGE SCALE GENOMIC DNA]</scope>
    <source>
        <strain evidence="2 3">SEH01</strain>
    </source>
</reference>